<reference evidence="1" key="1">
    <citation type="submission" date="2020-12" db="EMBL/GenBank/DDBJ databases">
        <title>M. sibirica DSM 26468T genome.</title>
        <authorList>
            <person name="Thieme N."/>
            <person name="Rettenmaier R."/>
            <person name="Zverlov V."/>
            <person name="Liebl W."/>
        </authorList>
    </citation>
    <scope>NUCLEOTIDE SEQUENCE</scope>
    <source>
        <strain evidence="1">DSM 26468</strain>
    </source>
</reference>
<proteinExistence type="predicted"/>
<dbReference type="Proteomes" id="UP000623269">
    <property type="component" value="Unassembled WGS sequence"/>
</dbReference>
<dbReference type="RefSeq" id="WP_197662628.1">
    <property type="nucleotide sequence ID" value="NZ_JAEAGR010000021.1"/>
</dbReference>
<evidence type="ECO:0000313" key="2">
    <source>
        <dbReference type="Proteomes" id="UP000623269"/>
    </source>
</evidence>
<evidence type="ECO:0000313" key="1">
    <source>
        <dbReference type="EMBL" id="MBH1942374.1"/>
    </source>
</evidence>
<accession>A0A8J7H6C8</accession>
<keyword evidence="2" id="KW-1185">Reference proteome</keyword>
<organism evidence="1 2">
    <name type="scientific">Mobilitalea sibirica</name>
    <dbReference type="NCBI Taxonomy" id="1462919"/>
    <lineage>
        <taxon>Bacteria</taxon>
        <taxon>Bacillati</taxon>
        <taxon>Bacillota</taxon>
        <taxon>Clostridia</taxon>
        <taxon>Lachnospirales</taxon>
        <taxon>Lachnospiraceae</taxon>
        <taxon>Mobilitalea</taxon>
    </lineage>
</organism>
<protein>
    <submittedName>
        <fullName evidence="1">Uncharacterized protein</fullName>
    </submittedName>
</protein>
<dbReference type="EMBL" id="JAEAGR010000021">
    <property type="protein sequence ID" value="MBH1942374.1"/>
    <property type="molecule type" value="Genomic_DNA"/>
</dbReference>
<dbReference type="AlphaFoldDB" id="A0A8J7H6C8"/>
<name>A0A8J7H6C8_9FIRM</name>
<comment type="caution">
    <text evidence="1">The sequence shown here is derived from an EMBL/GenBank/DDBJ whole genome shotgun (WGS) entry which is preliminary data.</text>
</comment>
<gene>
    <name evidence="1" type="ORF">I5677_15840</name>
</gene>
<sequence length="196" mass="23065">MNIEQYILFREKKYKILDVTQDFIIHPSVLSAESITKDSLQLSFAAGYHFVNQALYLDYMTVLNDSNTMIKDGYHNRPVYYTGAILIGSDLINDYDVKEETACFSYKNVYELILKQGFLEITADHSKSMLRIRKNLELGLRDLSKKRDLRCIEHFLEDIFLGEYSSNHSLKQKLKILRDMKKKYYSNNCFHEIQGF</sequence>